<dbReference type="Gene3D" id="2.160.20.120">
    <property type="match status" value="1"/>
</dbReference>
<feature type="chain" id="PRO_5044607730" evidence="1">
    <location>
        <begin position="22"/>
        <end position="242"/>
    </location>
</feature>
<dbReference type="PANTHER" id="PTHR39200:SF1">
    <property type="entry name" value="AUTO-TRANSPORTER ADHESIN HEAD GIN DOMAIN-CONTAINING PROTEIN-RELATED"/>
    <property type="match status" value="1"/>
</dbReference>
<dbReference type="EMBL" id="VWNE01000016">
    <property type="protein sequence ID" value="KAA8482617.1"/>
    <property type="molecule type" value="Genomic_DNA"/>
</dbReference>
<reference evidence="4 5" key="1">
    <citation type="submission" date="2018-12" db="EMBL/GenBank/DDBJ databases">
        <title>The Draft Genome Sequence of the Soil Bacterium Pedobacter tournemirensis R1.</title>
        <authorList>
            <person name="He J."/>
        </authorList>
    </citation>
    <scope>NUCLEOTIDE SEQUENCE [LARGE SCALE GENOMIC DNA]</scope>
    <source>
        <strain evidence="4 5">R1</strain>
    </source>
</reference>
<evidence type="ECO:0000313" key="4">
    <source>
        <dbReference type="EMBL" id="RXF68373.1"/>
    </source>
</evidence>
<dbReference type="AlphaFoldDB" id="A0A4Q0M6A3"/>
<proteinExistence type="predicted"/>
<gene>
    <name evidence="4" type="ORF">EKH83_15950</name>
    <name evidence="3" type="ORF">F1649_11630</name>
</gene>
<name>A0A4Q0M6A3_9SPHI</name>
<comment type="caution">
    <text evidence="4">The sequence shown here is derived from an EMBL/GenBank/DDBJ whole genome shotgun (WGS) entry which is preliminary data.</text>
</comment>
<evidence type="ECO:0000313" key="3">
    <source>
        <dbReference type="EMBL" id="KAA8482617.1"/>
    </source>
</evidence>
<evidence type="ECO:0000313" key="5">
    <source>
        <dbReference type="Proteomes" id="UP000290848"/>
    </source>
</evidence>
<feature type="signal peptide" evidence="1">
    <location>
        <begin position="1"/>
        <end position="21"/>
    </location>
</feature>
<evidence type="ECO:0000313" key="6">
    <source>
        <dbReference type="Proteomes" id="UP000322918"/>
    </source>
</evidence>
<keyword evidence="1" id="KW-0732">Signal</keyword>
<dbReference type="Pfam" id="PF10988">
    <property type="entry name" value="DUF2807"/>
    <property type="match status" value="1"/>
</dbReference>
<dbReference type="EMBL" id="RXOC01000011">
    <property type="protein sequence ID" value="RXF68373.1"/>
    <property type="molecule type" value="Genomic_DNA"/>
</dbReference>
<protein>
    <submittedName>
        <fullName evidence="4">DUF2807 domain-containing protein</fullName>
    </submittedName>
</protein>
<evidence type="ECO:0000259" key="2">
    <source>
        <dbReference type="Pfam" id="PF10988"/>
    </source>
</evidence>
<feature type="domain" description="Putative auto-transporter adhesin head GIN" evidence="2">
    <location>
        <begin position="45"/>
        <end position="227"/>
    </location>
</feature>
<accession>A0A4Q0M6A3</accession>
<dbReference type="Proteomes" id="UP000290848">
    <property type="component" value="Unassembled WGS sequence"/>
</dbReference>
<keyword evidence="6" id="KW-1185">Reference proteome</keyword>
<reference evidence="3 6" key="2">
    <citation type="submission" date="2019-09" db="EMBL/GenBank/DDBJ databases">
        <title>Pararcticibacter amylolyticus gen. nov., sp. nov., isolated from a rottenly hemp rope, and reclassification of Pedobacter tournemirensis as Pararcticibacter tournemirensis comb. nov.</title>
        <authorList>
            <person name="Cai Y."/>
        </authorList>
    </citation>
    <scope>NUCLEOTIDE SEQUENCE [LARGE SCALE GENOMIC DNA]</scope>
    <source>
        <strain evidence="3 6">TF5-37.2-LB10</strain>
    </source>
</reference>
<dbReference type="PANTHER" id="PTHR39200">
    <property type="entry name" value="HYPOTHETICAL EXPORTED PROTEIN"/>
    <property type="match status" value="1"/>
</dbReference>
<dbReference type="OrthoDB" id="794214at2"/>
<dbReference type="Proteomes" id="UP000322918">
    <property type="component" value="Unassembled WGS sequence"/>
</dbReference>
<dbReference type="InterPro" id="IPR021255">
    <property type="entry name" value="DUF2807"/>
</dbReference>
<evidence type="ECO:0000256" key="1">
    <source>
        <dbReference type="SAM" id="SignalP"/>
    </source>
</evidence>
<organism evidence="4 5">
    <name type="scientific">Arcticibacter tournemirensis</name>
    <dbReference type="NCBI Taxonomy" id="699437"/>
    <lineage>
        <taxon>Bacteria</taxon>
        <taxon>Pseudomonadati</taxon>
        <taxon>Bacteroidota</taxon>
        <taxon>Sphingobacteriia</taxon>
        <taxon>Sphingobacteriales</taxon>
        <taxon>Sphingobacteriaceae</taxon>
        <taxon>Arcticibacter</taxon>
    </lineage>
</organism>
<sequence length="242" mass="25537">MKKIFASFGWILLLLPFLSFAGTRTMFSPVSHPMADTETRQVSGFHSISSGGSFDVFVKLGNTESLRLEGDEDLFSKIETRVENGDLKIRYKTGVRISGWNKKVSVYITARSLRSLSVSGSGDMEVSGTIKGDKLDTRVSGSGSITLTASVNAFTSAVSGSGEIKAEGSAKTASIQISGSGEFEGKELRTDKADVKVSGSGSVTIHANTLLNAVVSGSGDVYYSGNPRVNQTKSGSGKVSRI</sequence>
<dbReference type="RefSeq" id="WP_128770453.1">
    <property type="nucleotide sequence ID" value="NZ_RXOC01000011.1"/>
</dbReference>